<evidence type="ECO:0000259" key="2">
    <source>
        <dbReference type="Pfam" id="PF14200"/>
    </source>
</evidence>
<dbReference type="Pfam" id="PF14200">
    <property type="entry name" value="RicinB_lectin_2"/>
    <property type="match status" value="2"/>
</dbReference>
<feature type="domain" description="Ricin B lectin" evidence="2">
    <location>
        <begin position="138"/>
        <end position="194"/>
    </location>
</feature>
<dbReference type="EMBL" id="JAGFWR010000008">
    <property type="protein sequence ID" value="MBO4162362.1"/>
    <property type="molecule type" value="Genomic_DNA"/>
</dbReference>
<dbReference type="InterPro" id="IPR035992">
    <property type="entry name" value="Ricin_B-like_lectins"/>
</dbReference>
<accession>A0ABS3VA15</accession>
<dbReference type="Gene3D" id="2.80.10.50">
    <property type="match status" value="2"/>
</dbReference>
<feature type="signal peptide" evidence="1">
    <location>
        <begin position="1"/>
        <end position="31"/>
    </location>
</feature>
<reference evidence="3 4" key="1">
    <citation type="submission" date="2021-03" db="EMBL/GenBank/DDBJ databases">
        <authorList>
            <person name="Lee D.-H."/>
        </authorList>
    </citation>
    <scope>NUCLEOTIDE SEQUENCE [LARGE SCALE GENOMIC DNA]</scope>
    <source>
        <strain evidence="3 4">MMS20-R2-23</strain>
    </source>
</reference>
<name>A0ABS3VA15_9ACTN</name>
<proteinExistence type="predicted"/>
<evidence type="ECO:0000256" key="1">
    <source>
        <dbReference type="SAM" id="SignalP"/>
    </source>
</evidence>
<organism evidence="3 4">
    <name type="scientific">Micromonospora antibiotica</name>
    <dbReference type="NCBI Taxonomy" id="2807623"/>
    <lineage>
        <taxon>Bacteria</taxon>
        <taxon>Bacillati</taxon>
        <taxon>Actinomycetota</taxon>
        <taxon>Actinomycetes</taxon>
        <taxon>Micromonosporales</taxon>
        <taxon>Micromonosporaceae</taxon>
        <taxon>Micromonospora</taxon>
    </lineage>
</organism>
<sequence length="196" mass="20258">MRDRVSKAVAAATMTAATAIATVIMPVTAHAAPDGAGSPDSVTPANVDVAAAANPFKLQNRKSLKLLQPQNGSFTAGTKVVQQSDAGTGVQRWYIINDGSWISLQNYSANPTRNMGIDGASTASGAAAIIAAPGSGYNQDWKVLWTDSTQTWFRLQNRGSGLCLGISGASTANGALAAQFACASPPATNQTWQFLN</sequence>
<dbReference type="InterPro" id="IPR000772">
    <property type="entry name" value="Ricin_B_lectin"/>
</dbReference>
<evidence type="ECO:0000313" key="3">
    <source>
        <dbReference type="EMBL" id="MBO4162362.1"/>
    </source>
</evidence>
<comment type="caution">
    <text evidence="3">The sequence shown here is derived from an EMBL/GenBank/DDBJ whole genome shotgun (WGS) entry which is preliminary data.</text>
</comment>
<keyword evidence="1" id="KW-0732">Signal</keyword>
<dbReference type="Proteomes" id="UP000671399">
    <property type="component" value="Unassembled WGS sequence"/>
</dbReference>
<gene>
    <name evidence="3" type="ORF">JQN83_16310</name>
</gene>
<feature type="chain" id="PRO_5047172338" evidence="1">
    <location>
        <begin position="32"/>
        <end position="196"/>
    </location>
</feature>
<evidence type="ECO:0000313" key="4">
    <source>
        <dbReference type="Proteomes" id="UP000671399"/>
    </source>
</evidence>
<feature type="domain" description="Ricin B lectin" evidence="2">
    <location>
        <begin position="54"/>
        <end position="129"/>
    </location>
</feature>
<dbReference type="SUPFAM" id="SSF50370">
    <property type="entry name" value="Ricin B-like lectins"/>
    <property type="match status" value="1"/>
</dbReference>
<dbReference type="PROSITE" id="PS50231">
    <property type="entry name" value="RICIN_B_LECTIN"/>
    <property type="match status" value="1"/>
</dbReference>
<dbReference type="CDD" id="cd00161">
    <property type="entry name" value="beta-trefoil_Ricin-like"/>
    <property type="match status" value="1"/>
</dbReference>
<protein>
    <submittedName>
        <fullName evidence="3">RICIN domain-containing protein</fullName>
    </submittedName>
</protein>
<keyword evidence="4" id="KW-1185">Reference proteome</keyword>
<dbReference type="RefSeq" id="WP_208568007.1">
    <property type="nucleotide sequence ID" value="NZ_JAGFWR010000008.1"/>
</dbReference>